<feature type="region of interest" description="Disordered" evidence="1">
    <location>
        <begin position="349"/>
        <end position="373"/>
    </location>
</feature>
<evidence type="ECO:0000259" key="2">
    <source>
        <dbReference type="Pfam" id="PF14392"/>
    </source>
</evidence>
<dbReference type="InterPro" id="IPR025836">
    <property type="entry name" value="Zn_knuckle_CX2CX4HX4C"/>
</dbReference>
<feature type="region of interest" description="Disordered" evidence="1">
    <location>
        <begin position="126"/>
        <end position="148"/>
    </location>
</feature>
<dbReference type="AlphaFoldDB" id="A0A7J6GND2"/>
<keyword evidence="4" id="KW-1185">Reference proteome</keyword>
<accession>A0A7J6GND2</accession>
<reference evidence="3 4" key="1">
    <citation type="journal article" date="2020" name="bioRxiv">
        <title>Sequence and annotation of 42 cannabis genomes reveals extensive copy number variation in cannabinoid synthesis and pathogen resistance genes.</title>
        <authorList>
            <person name="Mckernan K.J."/>
            <person name="Helbert Y."/>
            <person name="Kane L.T."/>
            <person name="Ebling H."/>
            <person name="Zhang L."/>
            <person name="Liu B."/>
            <person name="Eaton Z."/>
            <person name="Mclaughlin S."/>
            <person name="Kingan S."/>
            <person name="Baybayan P."/>
            <person name="Concepcion G."/>
            <person name="Jordan M."/>
            <person name="Riva A."/>
            <person name="Barbazuk W."/>
            <person name="Harkins T."/>
        </authorList>
    </citation>
    <scope>NUCLEOTIDE SEQUENCE [LARGE SCALE GENOMIC DNA]</scope>
    <source>
        <strain evidence="4">cv. Jamaican Lion 4</strain>
        <tissue evidence="3">Leaf</tissue>
    </source>
</reference>
<dbReference type="EMBL" id="JAATIQ010000092">
    <property type="protein sequence ID" value="KAF4384412.1"/>
    <property type="molecule type" value="Genomic_DNA"/>
</dbReference>
<evidence type="ECO:0000256" key="1">
    <source>
        <dbReference type="SAM" id="MobiDB-lite"/>
    </source>
</evidence>
<protein>
    <recommendedName>
        <fullName evidence="2">Zinc knuckle CX2CX4HX4C domain-containing protein</fullName>
    </recommendedName>
</protein>
<proteinExistence type="predicted"/>
<gene>
    <name evidence="3" type="ORF">G4B88_028486</name>
</gene>
<dbReference type="Pfam" id="PF14392">
    <property type="entry name" value="zf-CCHC_4"/>
    <property type="match status" value="1"/>
</dbReference>
<dbReference type="Proteomes" id="UP000583929">
    <property type="component" value="Unassembled WGS sequence"/>
</dbReference>
<comment type="caution">
    <text evidence="3">The sequence shown here is derived from an EMBL/GenBank/DDBJ whole genome shotgun (WGS) entry which is preliminary data.</text>
</comment>
<evidence type="ECO:0000313" key="3">
    <source>
        <dbReference type="EMBL" id="KAF4384412.1"/>
    </source>
</evidence>
<sequence length="373" mass="41019">MTMDLDEEKPASWNVFLRVQVDLEFTKPLVSGYYFDLYSGVKRWLQFKYEKNRIFCYNCGCLGHQRRGYSLSSPVTVASCDGVPFPLYGPWLSTMSSYQDVFSGAQPIPRLGSTVASLEASKALPPPTISNPVDGKPMPLVPKTGRGPRRAWMVSDHGSAGQRAAQRAGWKPRKGSVCRELAISPMGNGADVGMSRKEMPPATFPILEDILVDCAGEKIDLLNDKGIVGQEMENSKVIVGVAGGLAFVSNGQIDYLNQLSGICPLNVGLNALGGEMRPASHDIGMDLFEIKSLGGDIGFKTTFETNVQTTPFKKRKLYGDFYSLCSRPHKIIQKHPGVVRDFPWDTNEKEEDQATKVAFEEPSEDLLDSLSHT</sequence>
<evidence type="ECO:0000313" key="4">
    <source>
        <dbReference type="Proteomes" id="UP000583929"/>
    </source>
</evidence>
<name>A0A7J6GND2_CANSA</name>
<feature type="domain" description="Zinc knuckle CX2CX4HX4C" evidence="2">
    <location>
        <begin position="24"/>
        <end position="67"/>
    </location>
</feature>
<organism evidence="3 4">
    <name type="scientific">Cannabis sativa</name>
    <name type="common">Hemp</name>
    <name type="synonym">Marijuana</name>
    <dbReference type="NCBI Taxonomy" id="3483"/>
    <lineage>
        <taxon>Eukaryota</taxon>
        <taxon>Viridiplantae</taxon>
        <taxon>Streptophyta</taxon>
        <taxon>Embryophyta</taxon>
        <taxon>Tracheophyta</taxon>
        <taxon>Spermatophyta</taxon>
        <taxon>Magnoliopsida</taxon>
        <taxon>eudicotyledons</taxon>
        <taxon>Gunneridae</taxon>
        <taxon>Pentapetalae</taxon>
        <taxon>rosids</taxon>
        <taxon>fabids</taxon>
        <taxon>Rosales</taxon>
        <taxon>Cannabaceae</taxon>
        <taxon>Cannabis</taxon>
    </lineage>
</organism>